<evidence type="ECO:0000313" key="9">
    <source>
        <dbReference type="Ensembl" id="ENSPTIP00000004717.1"/>
    </source>
</evidence>
<dbReference type="PROSITE" id="PS50888">
    <property type="entry name" value="BHLH"/>
    <property type="match status" value="1"/>
</dbReference>
<dbReference type="GeneTree" id="ENSGT00940000154486"/>
<protein>
    <submittedName>
        <fullName evidence="9">Aryl hydrocarbon receptor repressor</fullName>
    </submittedName>
</protein>
<evidence type="ECO:0000256" key="6">
    <source>
        <dbReference type="SAM" id="MobiDB-lite"/>
    </source>
</evidence>
<sequence>MVRAVWPEMMIPPGECMYAGRKRRKPIQKQRPATGAEKSNPSKRHRDRLNAELDHLASLLPLPPDIVSKLDKLSVLRLSVSYLRVKSFFEAVQKCPRQPATGTPSPEDSGLSGGSTVLEGRLLLESLDGFALVVSAEGMIFYASATIVDYLGFHQTDVMHQNIYDYIHVDDRQDFCRQLHWAMDPPQAVFGQPLHSDTGGVCVARCVSWGVGVGGRLCVFLHSLMVLLMCSVTTPPFLSLTHQTMQFQGKLKFLFGQKRKTPSGTVLPPRLSLFCIVVPVLLPSVAEMKMKSAFLRVKHRVDVSAKAASSLCDPASHGKPHCLAGRSIGENISVLKAQADAGCWARVPARAPCPCLRSSPDLVSDPEGAAGDRGGEEHGGVPGSTPGARGRRERPAPGPVRHLNWMTGKHGPDGGTNVKLGPSKSDPFSTHTVSRGSCVSCPGVQGTVHSSGVTAFRNSPGCHPGSHSPSAYASRTSRALQDGCKGPPLPSCPFPQGSLDNGLPPPRGQRLAAGGYSTEDAKFRGGPVPAGAPCNPMLSLDVPVKLENDSGSEDAADGYLVSPGQVWLGGRGGGHRDQVVAFPTRIHLKTESDSRPHLYAPHLGHSMLGAHLSGRAPLRPGKEPAPLRPAHCACLQHVHGLPEPDPPRHLCAHGHQPPTLGCDCRAPGTTPVVKREPLDSPPWASHSQGGVPGMFPRSALPTLMPPKAPECAFLP</sequence>
<reference evidence="9" key="1">
    <citation type="submission" date="2025-08" db="UniProtKB">
        <authorList>
            <consortium name="Ensembl"/>
        </authorList>
    </citation>
    <scope>IDENTIFICATION</scope>
</reference>
<feature type="compositionally biased region" description="Polar residues" evidence="6">
    <location>
        <begin position="426"/>
        <end position="436"/>
    </location>
</feature>
<evidence type="ECO:0000256" key="5">
    <source>
        <dbReference type="ARBA" id="ARBA00023242"/>
    </source>
</evidence>
<evidence type="ECO:0000256" key="3">
    <source>
        <dbReference type="ARBA" id="ARBA00023125"/>
    </source>
</evidence>
<evidence type="ECO:0000256" key="2">
    <source>
        <dbReference type="ARBA" id="ARBA00023015"/>
    </source>
</evidence>
<feature type="region of interest" description="Disordered" evidence="6">
    <location>
        <begin position="358"/>
        <end position="436"/>
    </location>
</feature>
<dbReference type="SMART" id="SM00091">
    <property type="entry name" value="PAS"/>
    <property type="match status" value="1"/>
</dbReference>
<dbReference type="Proteomes" id="UP000675900">
    <property type="component" value="Unassembled WGS sequence"/>
</dbReference>
<evidence type="ECO:0000256" key="4">
    <source>
        <dbReference type="ARBA" id="ARBA00023163"/>
    </source>
</evidence>
<dbReference type="InterPro" id="IPR036638">
    <property type="entry name" value="HLH_DNA-bd_sf"/>
</dbReference>
<dbReference type="CDD" id="cd11435">
    <property type="entry name" value="bHLH-PAS_AhRR"/>
    <property type="match status" value="1"/>
</dbReference>
<keyword evidence="10" id="KW-1185">Reference proteome</keyword>
<dbReference type="Ensembl" id="ENSPTIT00000008473.1">
    <property type="protein sequence ID" value="ENSPTIP00000004717.1"/>
    <property type="gene ID" value="ENSPTIG00000007141.1"/>
</dbReference>
<organism evidence="9 10">
    <name type="scientific">Panthera tigris altaica</name>
    <name type="common">Siberian tiger</name>
    <dbReference type="NCBI Taxonomy" id="74533"/>
    <lineage>
        <taxon>Eukaryota</taxon>
        <taxon>Metazoa</taxon>
        <taxon>Chordata</taxon>
        <taxon>Craniata</taxon>
        <taxon>Vertebrata</taxon>
        <taxon>Euteleostomi</taxon>
        <taxon>Mammalia</taxon>
        <taxon>Eutheria</taxon>
        <taxon>Laurasiatheria</taxon>
        <taxon>Carnivora</taxon>
        <taxon>Feliformia</taxon>
        <taxon>Felidae</taxon>
        <taxon>Pantherinae</taxon>
        <taxon>Panthera</taxon>
    </lineage>
</organism>
<dbReference type="InterPro" id="IPR035965">
    <property type="entry name" value="PAS-like_dom_sf"/>
</dbReference>
<keyword evidence="2" id="KW-0805">Transcription regulation</keyword>
<dbReference type="GO" id="GO:0006805">
    <property type="term" value="P:xenobiotic metabolic process"/>
    <property type="evidence" value="ECO:0007669"/>
    <property type="project" value="InterPro"/>
</dbReference>
<evidence type="ECO:0000259" key="8">
    <source>
        <dbReference type="PROSITE" id="PS50888"/>
    </source>
</evidence>
<feature type="region of interest" description="Disordered" evidence="6">
    <location>
        <begin position="460"/>
        <end position="510"/>
    </location>
</feature>
<comment type="subcellular location">
    <subcellularLocation>
        <location evidence="1">Nucleus</location>
    </subcellularLocation>
</comment>
<dbReference type="SUPFAM" id="SSF47459">
    <property type="entry name" value="HLH, helix-loop-helix DNA-binding domain"/>
    <property type="match status" value="1"/>
</dbReference>
<reference evidence="9" key="2">
    <citation type="submission" date="2025-09" db="UniProtKB">
        <authorList>
            <consortium name="Ensembl"/>
        </authorList>
    </citation>
    <scope>IDENTIFICATION</scope>
</reference>
<dbReference type="PANTHER" id="PTHR10649">
    <property type="entry name" value="ARYL HYDROCARBON RECEPTOR"/>
    <property type="match status" value="1"/>
</dbReference>
<dbReference type="SUPFAM" id="SSF55785">
    <property type="entry name" value="PYP-like sensor domain (PAS domain)"/>
    <property type="match status" value="1"/>
</dbReference>
<name>A0A8C9JD01_PANTA</name>
<evidence type="ECO:0000313" key="10">
    <source>
        <dbReference type="Proteomes" id="UP000675900"/>
    </source>
</evidence>
<feature type="domain" description="PAS" evidence="7">
    <location>
        <begin position="121"/>
        <end position="186"/>
    </location>
</feature>
<evidence type="ECO:0000256" key="1">
    <source>
        <dbReference type="ARBA" id="ARBA00004123"/>
    </source>
</evidence>
<keyword evidence="3" id="KW-0238">DNA-binding</keyword>
<dbReference type="PANTHER" id="PTHR10649:SF3">
    <property type="entry name" value="ARYL HYDROCARBON RECEPTOR REPRESSOR"/>
    <property type="match status" value="1"/>
</dbReference>
<feature type="compositionally biased region" description="Low complexity" evidence="6">
    <location>
        <begin position="460"/>
        <end position="470"/>
    </location>
</feature>
<dbReference type="GO" id="GO:0004879">
    <property type="term" value="F:nuclear receptor activity"/>
    <property type="evidence" value="ECO:0007669"/>
    <property type="project" value="TreeGrafter"/>
</dbReference>
<dbReference type="GO" id="GO:0000976">
    <property type="term" value="F:transcription cis-regulatory region binding"/>
    <property type="evidence" value="ECO:0007669"/>
    <property type="project" value="TreeGrafter"/>
</dbReference>
<dbReference type="CDD" id="cd00130">
    <property type="entry name" value="PAS"/>
    <property type="match status" value="1"/>
</dbReference>
<dbReference type="Gene3D" id="3.30.450.20">
    <property type="entry name" value="PAS domain"/>
    <property type="match status" value="1"/>
</dbReference>
<dbReference type="InterPro" id="IPR013767">
    <property type="entry name" value="PAS_fold"/>
</dbReference>
<dbReference type="Gene3D" id="4.10.280.10">
    <property type="entry name" value="Helix-loop-helix DNA-binding domain"/>
    <property type="match status" value="1"/>
</dbReference>
<dbReference type="InterPro" id="IPR011598">
    <property type="entry name" value="bHLH_dom"/>
</dbReference>
<dbReference type="GO" id="GO:0005654">
    <property type="term" value="C:nucleoplasm"/>
    <property type="evidence" value="ECO:0007669"/>
    <property type="project" value="Ensembl"/>
</dbReference>
<dbReference type="Pfam" id="PF00010">
    <property type="entry name" value="HLH"/>
    <property type="match status" value="1"/>
</dbReference>
<accession>A0A8C9JD01</accession>
<dbReference type="SMART" id="SM00353">
    <property type="entry name" value="HLH"/>
    <property type="match status" value="1"/>
</dbReference>
<evidence type="ECO:0000259" key="7">
    <source>
        <dbReference type="PROSITE" id="PS50112"/>
    </source>
</evidence>
<feature type="region of interest" description="Disordered" evidence="6">
    <location>
        <begin position="673"/>
        <end position="702"/>
    </location>
</feature>
<feature type="domain" description="BHLH" evidence="8">
    <location>
        <begin position="33"/>
        <end position="86"/>
    </location>
</feature>
<dbReference type="Pfam" id="PF00989">
    <property type="entry name" value="PAS"/>
    <property type="match status" value="1"/>
</dbReference>
<feature type="region of interest" description="Disordered" evidence="6">
    <location>
        <begin position="19"/>
        <end position="45"/>
    </location>
</feature>
<dbReference type="GO" id="GO:0034751">
    <property type="term" value="C:aryl hydrocarbon receptor complex"/>
    <property type="evidence" value="ECO:0007669"/>
    <property type="project" value="TreeGrafter"/>
</dbReference>
<dbReference type="GO" id="GO:0046983">
    <property type="term" value="F:protein dimerization activity"/>
    <property type="evidence" value="ECO:0007669"/>
    <property type="project" value="InterPro"/>
</dbReference>
<dbReference type="FunFam" id="4.10.280.10:FF:000041">
    <property type="entry name" value="aryl hydrocarbon receptor repressor"/>
    <property type="match status" value="1"/>
</dbReference>
<keyword evidence="4" id="KW-0804">Transcription</keyword>
<proteinExistence type="predicted"/>
<dbReference type="InterPro" id="IPR039092">
    <property type="entry name" value="AHRR_bHLH"/>
</dbReference>
<dbReference type="InterPro" id="IPR000014">
    <property type="entry name" value="PAS"/>
</dbReference>
<gene>
    <name evidence="9" type="primary">AHRR</name>
</gene>
<dbReference type="InterPro" id="IPR039091">
    <property type="entry name" value="AHR/AHRR"/>
</dbReference>
<dbReference type="PROSITE" id="PS50112">
    <property type="entry name" value="PAS"/>
    <property type="match status" value="1"/>
</dbReference>
<dbReference type="GO" id="GO:0005829">
    <property type="term" value="C:cytosol"/>
    <property type="evidence" value="ECO:0007669"/>
    <property type="project" value="Ensembl"/>
</dbReference>
<dbReference type="AlphaFoldDB" id="A0A8C9JD01"/>
<keyword evidence="5" id="KW-0539">Nucleus</keyword>